<dbReference type="OrthoDB" id="6537790at2759"/>
<keyword evidence="2" id="KW-1185">Reference proteome</keyword>
<dbReference type="EMBL" id="NCKV01064307">
    <property type="protein sequence ID" value="RWR99323.1"/>
    <property type="molecule type" value="Genomic_DNA"/>
</dbReference>
<evidence type="ECO:0000313" key="1">
    <source>
        <dbReference type="EMBL" id="RWR99323.1"/>
    </source>
</evidence>
<dbReference type="Gene3D" id="2.60.120.200">
    <property type="match status" value="1"/>
</dbReference>
<dbReference type="SUPFAM" id="SSF49899">
    <property type="entry name" value="Concanavalin A-like lectins/glucanases"/>
    <property type="match status" value="1"/>
</dbReference>
<comment type="caution">
    <text evidence="1">The sequence shown here is derived from an EMBL/GenBank/DDBJ whole genome shotgun (WGS) entry which is preliminary data.</text>
</comment>
<dbReference type="InterPro" id="IPR013320">
    <property type="entry name" value="ConA-like_dom_sf"/>
</dbReference>
<gene>
    <name evidence="1" type="ORF">B4U80_14832</name>
</gene>
<accession>A0A443Q8H8</accession>
<feature type="non-terminal residue" evidence="1">
    <location>
        <position position="1"/>
    </location>
</feature>
<dbReference type="AlphaFoldDB" id="A0A443Q8H8"/>
<organism evidence="1 2">
    <name type="scientific">Leptotrombidium deliense</name>
    <dbReference type="NCBI Taxonomy" id="299467"/>
    <lineage>
        <taxon>Eukaryota</taxon>
        <taxon>Metazoa</taxon>
        <taxon>Ecdysozoa</taxon>
        <taxon>Arthropoda</taxon>
        <taxon>Chelicerata</taxon>
        <taxon>Arachnida</taxon>
        <taxon>Acari</taxon>
        <taxon>Acariformes</taxon>
        <taxon>Trombidiformes</taxon>
        <taxon>Prostigmata</taxon>
        <taxon>Anystina</taxon>
        <taxon>Parasitengona</taxon>
        <taxon>Trombiculoidea</taxon>
        <taxon>Trombiculidae</taxon>
        <taxon>Leptotrombidium</taxon>
    </lineage>
</organism>
<name>A0A443Q8H8_9ACAR</name>
<dbReference type="Proteomes" id="UP000288716">
    <property type="component" value="Unassembled WGS sequence"/>
</dbReference>
<proteinExistence type="predicted"/>
<protein>
    <submittedName>
        <fullName evidence="1">Chondroitin sulfate proteoglycan 4-like protein</fullName>
    </submittedName>
</protein>
<reference evidence="1 2" key="1">
    <citation type="journal article" date="2018" name="Gigascience">
        <title>Genomes of trombidid mites reveal novel predicted allergens and laterally-transferred genes associated with secondary metabolism.</title>
        <authorList>
            <person name="Dong X."/>
            <person name="Chaisiri K."/>
            <person name="Xia D."/>
            <person name="Armstrong S.D."/>
            <person name="Fang Y."/>
            <person name="Donnelly M.J."/>
            <person name="Kadowaki T."/>
            <person name="McGarry J.W."/>
            <person name="Darby A.C."/>
            <person name="Makepeace B.L."/>
        </authorList>
    </citation>
    <scope>NUCLEOTIDE SEQUENCE [LARGE SCALE GENOMIC DNA]</scope>
    <source>
        <strain evidence="1">UoL-UT</strain>
    </source>
</reference>
<sequence length="74" mass="8047">VSFYGSSYMSLPLEDARSTTIILFRLKTYCKNAIIFLSAGPIDYCLITLENGALKVRTILGLGEAILTSNSGLK</sequence>
<dbReference type="VEuPathDB" id="VectorBase:LDEU014595"/>
<dbReference type="STRING" id="299467.A0A443Q8H8"/>
<evidence type="ECO:0000313" key="2">
    <source>
        <dbReference type="Proteomes" id="UP000288716"/>
    </source>
</evidence>